<dbReference type="AlphaFoldDB" id="A0A402DIH3"/>
<dbReference type="SUPFAM" id="SSF52540">
    <property type="entry name" value="P-loop containing nucleoside triphosphate hydrolases"/>
    <property type="match status" value="1"/>
</dbReference>
<accession>A0A402DIH3</accession>
<dbReference type="Gene3D" id="3.40.50.300">
    <property type="entry name" value="P-loop containing nucleotide triphosphate hydrolases"/>
    <property type="match status" value="1"/>
</dbReference>
<comment type="caution">
    <text evidence="1">The sequence shown here is derived from an EMBL/GenBank/DDBJ whole genome shotgun (WGS) entry which is preliminary data.</text>
</comment>
<gene>
    <name evidence="1" type="ORF">MiAbB_03971</name>
</gene>
<dbReference type="InterPro" id="IPR027417">
    <property type="entry name" value="P-loop_NTPase"/>
</dbReference>
<proteinExistence type="predicted"/>
<evidence type="ECO:0000313" key="2">
    <source>
        <dbReference type="Proteomes" id="UP000289660"/>
    </source>
</evidence>
<evidence type="ECO:0000313" key="1">
    <source>
        <dbReference type="EMBL" id="GCE62027.1"/>
    </source>
</evidence>
<dbReference type="Proteomes" id="UP000289660">
    <property type="component" value="Unassembled WGS sequence"/>
</dbReference>
<protein>
    <submittedName>
        <fullName evidence="1">Uncharacterized protein</fullName>
    </submittedName>
</protein>
<name>A0A402DIH3_MICAE</name>
<reference evidence="2" key="1">
    <citation type="submission" date="2018-12" db="EMBL/GenBank/DDBJ databases">
        <title>Genome sequence of Microcystis aeruginosa NIES-4285.</title>
        <authorList>
            <person name="Tanabe Y."/>
        </authorList>
    </citation>
    <scope>NUCLEOTIDE SEQUENCE [LARGE SCALE GENOMIC DNA]</scope>
    <source>
        <strain evidence="2">NIES-4285</strain>
    </source>
</reference>
<dbReference type="EMBL" id="BIFY01000101">
    <property type="protein sequence ID" value="GCE62027.1"/>
    <property type="molecule type" value="Genomic_DNA"/>
</dbReference>
<organism evidence="1 2">
    <name type="scientific">Microcystis aeruginosa NIES-4285</name>
    <dbReference type="NCBI Taxonomy" id="2497681"/>
    <lineage>
        <taxon>Bacteria</taxon>
        <taxon>Bacillati</taxon>
        <taxon>Cyanobacteriota</taxon>
        <taxon>Cyanophyceae</taxon>
        <taxon>Oscillatoriophycideae</taxon>
        <taxon>Chroococcales</taxon>
        <taxon>Microcystaceae</taxon>
        <taxon>Microcystis</taxon>
    </lineage>
</organism>
<dbReference type="RefSeq" id="WP_130758165.1">
    <property type="nucleotide sequence ID" value="NZ_BIFY01000101.1"/>
</dbReference>
<dbReference type="Pfam" id="PF14516">
    <property type="entry name" value="AAA_35"/>
    <property type="match status" value="1"/>
</dbReference>
<sequence>MTENSTGFTVGGRLHLSNQTYVHRTSDDELLQELTKGNYCYILNARQTGKSSLRIKIVDRLKKCNPKVDSVIIDLNNVAISQMNWRQWCFAITETIAKAESLRIMTTKELDQWWKSFGDDIAPLQRHINFLEEYVLKQLDRRVVIFIDEADRLFSFSEPANTDAFFAFIRSCSEKREPGDDNNPYNRLTYCIVGTTSPNNFIRDPKSTPFNLGQAITLEPFKLDEVQPLITMLGEKLQTSESASKELMEEIIHWTGGQPFLTQKLCHLIVKERQSNPFTTVEQVVNLKVINNWQTQDEPVHFQTIEKRLLDNEAKAFDRLGLYKEVWENEQIHYQNTPEQIELTLSGLVLEGQGQLRLYNPIYKEIFNLNWVEQEKAKLRLYIEEFENWEKWEKWKETNNLAYDLQERYLLYGTKCDRVQQWRIKFNEDNGKLYEKEGRFLDLSEAFWEEVKDLFSGLPINEGTMESIIQSANDLTGGLSEFNRIVFNIANNNNVVDLQQNEVHGRLEDLVFSHLNLFEEYDQFQKDRDQFLNQDDSFELISLFEKITQNEPILFDEKNPQHRKLKDMCFIILDKEHNLRILNKIYEKILDQNWIKEVMAGLRPYTKAFRDWQHSDRQESSYLLQNNDLKLALEWLGKKPTPKLEEGEIEFVMTSLVAEVWTTASPSVQSEAVSKLIRTFRPSLKGKNNYSDFLLQEILQWTRHEPLLLTELLEVVNKTEIFTTNYHNWIEQLVKTQIINNWQDSKLAEHFRLIEQRLTNHQSSESFWLIVKYRQILLQGKIEFDEIREDTKLIELGLVVKLDQQLEIANPIYENIFSQRWTYQKLSECKRIRAINLLKWCPANIPEQNDPVLRSYLDEWINNNATIIEKIVQEAKGEVLDNKFDFIDEIKLLTYDIMGMRTSDTPQISIQHSLNRIFKDDVKKMAQNNDLDSLLNKIVENASEIEAIVILGLKTGMVSGKNSNLESNNSSLYQIVRSETLVSFAKLKTIPDILDNFGEKTNFGTLSYAMFTLEKGVVISHFTKIQGGPFAICFISNSEVDMPGLFLAQCEGKFEKIQKELEKVLG</sequence>